<name>A0A4Z1PFM0_9PEZI</name>
<proteinExistence type="predicted"/>
<reference evidence="1 2" key="1">
    <citation type="submission" date="2019-04" db="EMBL/GenBank/DDBJ databases">
        <title>High contiguity whole genome sequence and gene annotation resource for two Venturia nashicola isolates.</title>
        <authorList>
            <person name="Prokchorchik M."/>
            <person name="Won K."/>
            <person name="Lee Y."/>
            <person name="Choi E.D."/>
            <person name="Segonzac C."/>
            <person name="Sohn K.H."/>
        </authorList>
    </citation>
    <scope>NUCLEOTIDE SEQUENCE [LARGE SCALE GENOMIC DNA]</scope>
    <source>
        <strain evidence="1 2">PRI2</strain>
    </source>
</reference>
<comment type="caution">
    <text evidence="1">The sequence shown here is derived from an EMBL/GenBank/DDBJ whole genome shotgun (WGS) entry which is preliminary data.</text>
</comment>
<keyword evidence="2" id="KW-1185">Reference proteome</keyword>
<organism evidence="1 2">
    <name type="scientific">Venturia nashicola</name>
    <dbReference type="NCBI Taxonomy" id="86259"/>
    <lineage>
        <taxon>Eukaryota</taxon>
        <taxon>Fungi</taxon>
        <taxon>Dikarya</taxon>
        <taxon>Ascomycota</taxon>
        <taxon>Pezizomycotina</taxon>
        <taxon>Dothideomycetes</taxon>
        <taxon>Pleosporomycetidae</taxon>
        <taxon>Venturiales</taxon>
        <taxon>Venturiaceae</taxon>
        <taxon>Venturia</taxon>
    </lineage>
</organism>
<gene>
    <name evidence="1" type="ORF">E6O75_ATG05516</name>
</gene>
<evidence type="ECO:0000313" key="2">
    <source>
        <dbReference type="Proteomes" id="UP000298493"/>
    </source>
</evidence>
<accession>A0A4Z1PFM0</accession>
<dbReference type="AlphaFoldDB" id="A0A4Z1PFM0"/>
<evidence type="ECO:0000313" key="1">
    <source>
        <dbReference type="EMBL" id="TID20752.1"/>
    </source>
</evidence>
<dbReference type="EMBL" id="SNSC02000010">
    <property type="protein sequence ID" value="TID20752.1"/>
    <property type="molecule type" value="Genomic_DNA"/>
</dbReference>
<protein>
    <submittedName>
        <fullName evidence="1">Uncharacterized protein</fullName>
    </submittedName>
</protein>
<dbReference type="Proteomes" id="UP000298493">
    <property type="component" value="Unassembled WGS sequence"/>
</dbReference>
<sequence length="160" mass="17618">MLHLRAQSSLPRLCRYLPQLVLPRQPKPPRQPASPHYPSLSQHLISTGHSPLTGVLSVQDYPNELLPEGPVNVIPAGFTGAAAGGPNQEDGGALWFGVRDWEWRGSSYGRGGESCQNEGVEWSKHDCDCGYVGEDHAFIRYFQALLVNLTIATHYVSLVR</sequence>